<dbReference type="AlphaFoldDB" id="A0A263BV20"/>
<organism evidence="1 2">
    <name type="scientific">Lottiidibacillus patelloidae</name>
    <dbReference type="NCBI Taxonomy" id="2670334"/>
    <lineage>
        <taxon>Bacteria</taxon>
        <taxon>Bacillati</taxon>
        <taxon>Bacillota</taxon>
        <taxon>Bacilli</taxon>
        <taxon>Bacillales</taxon>
        <taxon>Bacillaceae</taxon>
        <taxon>Lottiidibacillus</taxon>
    </lineage>
</organism>
<keyword evidence="2" id="KW-1185">Reference proteome</keyword>
<reference evidence="2" key="1">
    <citation type="submission" date="2017-08" db="EMBL/GenBank/DDBJ databases">
        <authorList>
            <person name="Huang Z."/>
        </authorList>
    </citation>
    <scope>NUCLEOTIDE SEQUENCE [LARGE SCALE GENOMIC DNA]</scope>
    <source>
        <strain evidence="2">SA5d-4</strain>
    </source>
</reference>
<evidence type="ECO:0000313" key="1">
    <source>
        <dbReference type="EMBL" id="OZM57418.1"/>
    </source>
</evidence>
<dbReference type="Proteomes" id="UP000217083">
    <property type="component" value="Unassembled WGS sequence"/>
</dbReference>
<proteinExistence type="predicted"/>
<gene>
    <name evidence="1" type="ORF">CIB95_08130</name>
</gene>
<protein>
    <submittedName>
        <fullName evidence="1">Uncharacterized protein</fullName>
    </submittedName>
</protein>
<dbReference type="RefSeq" id="WP_094924059.1">
    <property type="nucleotide sequence ID" value="NZ_NPIA01000003.1"/>
</dbReference>
<comment type="caution">
    <text evidence="1">The sequence shown here is derived from an EMBL/GenBank/DDBJ whole genome shotgun (WGS) entry which is preliminary data.</text>
</comment>
<dbReference type="EMBL" id="NPIA01000003">
    <property type="protein sequence ID" value="OZM57418.1"/>
    <property type="molecule type" value="Genomic_DNA"/>
</dbReference>
<sequence>MNVIVTLHITKTDNHFGFNNSYVIKAETLINAVSEANAYVPFSINEQCLSNLEKEGLHKQELYVFSC</sequence>
<name>A0A263BV20_9BACI</name>
<reference evidence="1 2" key="2">
    <citation type="submission" date="2017-09" db="EMBL/GenBank/DDBJ databases">
        <title>Bacillus patelloidae sp. nov., isolated from the intestinal tract of a marine limpet.</title>
        <authorList>
            <person name="Liu R."/>
            <person name="Dong C."/>
            <person name="Shao Z."/>
        </authorList>
    </citation>
    <scope>NUCLEOTIDE SEQUENCE [LARGE SCALE GENOMIC DNA]</scope>
    <source>
        <strain evidence="1 2">SA5d-4</strain>
    </source>
</reference>
<evidence type="ECO:0000313" key="2">
    <source>
        <dbReference type="Proteomes" id="UP000217083"/>
    </source>
</evidence>
<accession>A0A263BV20</accession>